<dbReference type="Pfam" id="PF10517">
    <property type="entry name" value="DM13"/>
    <property type="match status" value="1"/>
</dbReference>
<reference evidence="4" key="1">
    <citation type="submission" date="2017-04" db="EMBL/GenBank/DDBJ databases">
        <authorList>
            <person name="Varghese N."/>
            <person name="Submissions S."/>
        </authorList>
    </citation>
    <scope>NUCLEOTIDE SEQUENCE [LARGE SCALE GENOMIC DNA]</scope>
    <source>
        <strain evidence="4">DSM 16537</strain>
    </source>
</reference>
<dbReference type="RefSeq" id="WP_084121570.1">
    <property type="nucleotide sequence ID" value="NZ_LT838813.1"/>
</dbReference>
<sequence length="146" mass="15778">MKKLSLILLMMSFFLLSCDNVSDEIPMEDQVMVTGPLQVLKSGTLSNQSGAGTRGTAQLVKDQAGKYFISLSENFTTKFSTGTVTVYLSTSASLRLNESGSFQLLGLANMPGAHFYELQGNLDNKFTHVIIWCGAAAIPFGNAQLE</sequence>
<dbReference type="InterPro" id="IPR019545">
    <property type="entry name" value="DM13_domain"/>
</dbReference>
<dbReference type="PROSITE" id="PS51257">
    <property type="entry name" value="PROKAR_LIPOPROTEIN"/>
    <property type="match status" value="1"/>
</dbReference>
<dbReference type="PROSITE" id="PS51549">
    <property type="entry name" value="DM13"/>
    <property type="match status" value="1"/>
</dbReference>
<dbReference type="OrthoDB" id="884433at2"/>
<dbReference type="AlphaFoldDB" id="A0A1W2H780"/>
<dbReference type="STRING" id="758820.SAMN00777080_3419"/>
<keyword evidence="4" id="KW-1185">Reference proteome</keyword>
<protein>
    <submittedName>
        <fullName evidence="3">Electron transfer DM13</fullName>
    </submittedName>
</protein>
<feature type="chain" id="PRO_5012213135" evidence="1">
    <location>
        <begin position="18"/>
        <end position="146"/>
    </location>
</feature>
<evidence type="ECO:0000313" key="4">
    <source>
        <dbReference type="Proteomes" id="UP000192333"/>
    </source>
</evidence>
<gene>
    <name evidence="3" type="ORF">SAMN00777080_3419</name>
</gene>
<evidence type="ECO:0000259" key="2">
    <source>
        <dbReference type="PROSITE" id="PS51549"/>
    </source>
</evidence>
<organism evidence="3 4">
    <name type="scientific">Aquiflexum balticum DSM 16537</name>
    <dbReference type="NCBI Taxonomy" id="758820"/>
    <lineage>
        <taxon>Bacteria</taxon>
        <taxon>Pseudomonadati</taxon>
        <taxon>Bacteroidota</taxon>
        <taxon>Cytophagia</taxon>
        <taxon>Cytophagales</taxon>
        <taxon>Cyclobacteriaceae</taxon>
        <taxon>Aquiflexum</taxon>
    </lineage>
</organism>
<name>A0A1W2H780_9BACT</name>
<feature type="signal peptide" evidence="1">
    <location>
        <begin position="1"/>
        <end position="17"/>
    </location>
</feature>
<evidence type="ECO:0000256" key="1">
    <source>
        <dbReference type="SAM" id="SignalP"/>
    </source>
</evidence>
<dbReference type="EMBL" id="LT838813">
    <property type="protein sequence ID" value="SMD44785.1"/>
    <property type="molecule type" value="Genomic_DNA"/>
</dbReference>
<proteinExistence type="predicted"/>
<evidence type="ECO:0000313" key="3">
    <source>
        <dbReference type="EMBL" id="SMD44785.1"/>
    </source>
</evidence>
<dbReference type="Proteomes" id="UP000192333">
    <property type="component" value="Chromosome I"/>
</dbReference>
<feature type="domain" description="DM13" evidence="2">
    <location>
        <begin position="43"/>
        <end position="146"/>
    </location>
</feature>
<keyword evidence="1" id="KW-0732">Signal</keyword>
<accession>A0A1W2H780</accession>